<accession>A0ABY4TIS9</accession>
<keyword evidence="1" id="KW-0378">Hydrolase</keyword>
<dbReference type="PANTHER" id="PTHR43156:SF2">
    <property type="entry name" value="STAGE II SPORULATION PROTEIN E"/>
    <property type="match status" value="1"/>
</dbReference>
<evidence type="ECO:0000313" key="4">
    <source>
        <dbReference type="EMBL" id="URN18416.1"/>
    </source>
</evidence>
<dbReference type="EMBL" id="CP095474">
    <property type="protein sequence ID" value="URN18416.1"/>
    <property type="molecule type" value="Genomic_DNA"/>
</dbReference>
<dbReference type="Proteomes" id="UP001056383">
    <property type="component" value="Chromosome"/>
</dbReference>
<dbReference type="PANTHER" id="PTHR43156">
    <property type="entry name" value="STAGE II SPORULATION PROTEIN E-RELATED"/>
    <property type="match status" value="1"/>
</dbReference>
<evidence type="ECO:0000259" key="3">
    <source>
        <dbReference type="PROSITE" id="PS50113"/>
    </source>
</evidence>
<dbReference type="InterPro" id="IPR000014">
    <property type="entry name" value="PAS"/>
</dbReference>
<dbReference type="InterPro" id="IPR013655">
    <property type="entry name" value="PAS_fold_3"/>
</dbReference>
<name>A0ABY4TIS9_9ACTN</name>
<evidence type="ECO:0000256" key="2">
    <source>
        <dbReference type="SAM" id="MobiDB-lite"/>
    </source>
</evidence>
<evidence type="ECO:0000256" key="1">
    <source>
        <dbReference type="ARBA" id="ARBA00022801"/>
    </source>
</evidence>
<feature type="domain" description="PAC" evidence="3">
    <location>
        <begin position="171"/>
        <end position="223"/>
    </location>
</feature>
<dbReference type="InterPro" id="IPR052016">
    <property type="entry name" value="Bact_Sigma-Reg"/>
</dbReference>
<dbReference type="InterPro" id="IPR036457">
    <property type="entry name" value="PPM-type-like_dom_sf"/>
</dbReference>
<feature type="compositionally biased region" description="Basic and acidic residues" evidence="2">
    <location>
        <begin position="352"/>
        <end position="361"/>
    </location>
</feature>
<dbReference type="Pfam" id="PF07228">
    <property type="entry name" value="SpoIIE"/>
    <property type="match status" value="1"/>
</dbReference>
<dbReference type="SUPFAM" id="SSF55785">
    <property type="entry name" value="PYP-like sensor domain (PAS domain)"/>
    <property type="match status" value="1"/>
</dbReference>
<dbReference type="InterPro" id="IPR000700">
    <property type="entry name" value="PAS-assoc_C"/>
</dbReference>
<dbReference type="Gene3D" id="3.30.450.20">
    <property type="entry name" value="PAS domain"/>
    <property type="match status" value="1"/>
</dbReference>
<dbReference type="Gene3D" id="3.60.40.10">
    <property type="entry name" value="PPM-type phosphatase domain"/>
    <property type="match status" value="1"/>
</dbReference>
<keyword evidence="5" id="KW-1185">Reference proteome</keyword>
<dbReference type="InterPro" id="IPR035965">
    <property type="entry name" value="PAS-like_dom_sf"/>
</dbReference>
<dbReference type="Pfam" id="PF08447">
    <property type="entry name" value="PAS_3"/>
    <property type="match status" value="1"/>
</dbReference>
<sequence>MPSPLFADRPHQPPARGRADALVPQTRGPRGEEGAARRDAGTGPTDPRTRRRRSPYDPAARRFDDPGTTHPGQPLRGAPERSARRGSGAAGRDGRPRGEEAAGSPPARVGSAEWNLLTDEASWSGELYRIVGRSPGAGPMSLDELPSLVFAEDRAQLTRLLTGCLVDGRPIDGELRIVRPDGRMRTVRVTGGPVLDREGRTASMWAVFRDVGGPRRGGRAAYGPREAPRPAGDGYGAAVLDVAAHHCRGGGRSGGDWYDVLELPDGNTLLTTGGLMDRGAPAASAAMLLGTLRGLAVAGILPGASLGHLDRLARTAAPPVLGSVLCCRYDPATRTLRWARAGGPAPLLFRDGTGRALDRPEGAPLGTAASDGPYEQAEVRLRPGDLLLLRTGGPAGGGPGPDTGAPGTGRLLALAAEFARARNARDCVRRAVEALGGTGRADGPCVVAAGVGGPP</sequence>
<dbReference type="Gene3D" id="2.10.70.100">
    <property type="match status" value="1"/>
</dbReference>
<dbReference type="SMART" id="SM00086">
    <property type="entry name" value="PAC"/>
    <property type="match status" value="1"/>
</dbReference>
<organism evidence="4 5">
    <name type="scientific">Streptomyces sudanensis</name>
    <dbReference type="NCBI Taxonomy" id="436397"/>
    <lineage>
        <taxon>Bacteria</taxon>
        <taxon>Bacillati</taxon>
        <taxon>Actinomycetota</taxon>
        <taxon>Actinomycetes</taxon>
        <taxon>Kitasatosporales</taxon>
        <taxon>Streptomycetaceae</taxon>
        <taxon>Streptomyces</taxon>
    </lineage>
</organism>
<proteinExistence type="predicted"/>
<feature type="region of interest" description="Disordered" evidence="2">
    <location>
        <begin position="351"/>
        <end position="371"/>
    </location>
</feature>
<feature type="compositionally biased region" description="Basic and acidic residues" evidence="2">
    <location>
        <begin position="29"/>
        <end position="40"/>
    </location>
</feature>
<protein>
    <submittedName>
        <fullName evidence="4">SpoIIE family protein phosphatase</fullName>
    </submittedName>
</protein>
<reference evidence="4" key="1">
    <citation type="submission" date="2022-04" db="EMBL/GenBank/DDBJ databases">
        <title>Systematic whole-genome sequencing reveals an unexpected diversity among actinomycetoma pathogens and provides insights into their antibacterial susceptibilities.</title>
        <authorList>
            <person name="Watson A.K."/>
            <person name="Kepplinger B."/>
            <person name="Bakhiet S.M."/>
            <person name="Mhmoud N.A."/>
            <person name="Chapman J."/>
            <person name="Allenby N."/>
            <person name="Mickiewicz K."/>
            <person name="Goodfellow M."/>
            <person name="Fahal A.H."/>
            <person name="Errington J."/>
        </authorList>
    </citation>
    <scope>NUCLEOTIDE SEQUENCE</scope>
    <source>
        <strain evidence="4">SD 504</strain>
    </source>
</reference>
<dbReference type="RefSeq" id="WP_010474694.1">
    <property type="nucleotide sequence ID" value="NZ_CP095474.1"/>
</dbReference>
<dbReference type="InterPro" id="IPR001932">
    <property type="entry name" value="PPM-type_phosphatase-like_dom"/>
</dbReference>
<dbReference type="PROSITE" id="PS50113">
    <property type="entry name" value="PAC"/>
    <property type="match status" value="1"/>
</dbReference>
<dbReference type="CDD" id="cd00130">
    <property type="entry name" value="PAS"/>
    <property type="match status" value="1"/>
</dbReference>
<gene>
    <name evidence="4" type="ORF">MW084_23475</name>
</gene>
<evidence type="ECO:0000313" key="5">
    <source>
        <dbReference type="Proteomes" id="UP001056383"/>
    </source>
</evidence>
<dbReference type="InterPro" id="IPR001610">
    <property type="entry name" value="PAC"/>
</dbReference>
<feature type="region of interest" description="Disordered" evidence="2">
    <location>
        <begin position="1"/>
        <end position="112"/>
    </location>
</feature>
<dbReference type="SMART" id="SM00331">
    <property type="entry name" value="PP2C_SIG"/>
    <property type="match status" value="1"/>
</dbReference>